<name>A0A5B7E389_PORTR</name>
<reference evidence="1 2" key="1">
    <citation type="submission" date="2019-05" db="EMBL/GenBank/DDBJ databases">
        <title>Another draft genome of Portunus trituberculatus and its Hox gene families provides insights of decapod evolution.</title>
        <authorList>
            <person name="Jeong J.-H."/>
            <person name="Song I."/>
            <person name="Kim S."/>
            <person name="Choi T."/>
            <person name="Kim D."/>
            <person name="Ryu S."/>
            <person name="Kim W."/>
        </authorList>
    </citation>
    <scope>NUCLEOTIDE SEQUENCE [LARGE SCALE GENOMIC DNA]</scope>
    <source>
        <tissue evidence="1">Muscle</tissue>
    </source>
</reference>
<dbReference type="OrthoDB" id="6357018at2759"/>
<dbReference type="PANTHER" id="PTHR31431">
    <property type="entry name" value="NUCLEOPORIN NUP188 HOMOLOG"/>
    <property type="match status" value="1"/>
</dbReference>
<dbReference type="SUPFAM" id="SSF48371">
    <property type="entry name" value="ARM repeat"/>
    <property type="match status" value="1"/>
</dbReference>
<sequence length="1545" mass="165059">MARIWTRALGDHLGSTVCMVPLGKALWGVICGTYVLPSDEVVGDELQQAAPHLRAGLRAYAKPSGDHFDRWAKTAKVTEKEKNFVKKLSDLLDLSAGHSWEVFQFFLVNEYTKADSSLADLLTSQRDEESFRAHLLRFYLGDRLHLLRCLRHIVANTANPQHPYQNLFSDFMRDVLDKGGTLENCLLQQVINNNNGSNGSTCVAASSMPPDGPIPGPSTRLAHHLAELQEILATLLVYYSSTGRSPSPATFKSLVQLAQGGGLGGRPDLQEGLREIHTPLVETLDATHTLLLVLIINVDMPTSIRRTGMDMKPSQLGYANPGQGDKLLLRLASSVVYSLMCATANCLPLAPAHQPVLSSLAKTLLAQDPPADLFWAEEDGGAGLLLPHALEVFPYEVEPLLSLATALAGANPDSCLKVIELLSEVPYLTWPLELGDCPVQQVREGGYCTMASFQLLPSITVPPRTCGSLVPANVRLVAWNTPTNAWQVLLAIMNMLGLEVSSGATVADPQVMKAVCSTLQLMTAVLATLPAQLPALVHVVHESLVLLRRVSHVSRPPGELVAALLAMLAEVSSQEAKSVWTELEGSPLLPYLALPESSASGAKRGKADPFVGYRAGGLRALVCGEEAAMGTYPILRSYTSLLAAAIKGGVRTGSVQGGVVFMAREVTGALMRWCYRTQEERDKLFECCLTLLHHTLEDPGLDTSVHTLVVRQLVDRSSAGRTLLSVVESGASLEGVLSLPSHSPASTQALHLTRTAQMALSILHRLVGEESSTEGLSQLLRATPFPGVPLGSSPGVGRGQGSSATPHLALTVALYAHQRLNPRLLYLALRTLTRFAQKLDVPLVACFGAEADGIRDALLRRLESPTEDVGVKVALLRLLTASTTRQQGLTNAFLTPPEKLLDPLISLASLTGKGSPGHEVVLAVVELVDALWSQKYSTATCHMQAKKEFCDALTCPLTSHKPGEVSDAIVGHCFSILARQLFCADSSPPASLSAAMDRLFSPDSSSSVSMWSEHVLSKVEDGWKKSRDVREVLVPAWRDFVVVVVMRARSWLTPQLKVKLAGDILEGLLQQVGSSEEPDQPLTLLLAEVYIALVKHCSKCTLFAAGLVSCLVSPVGNLVQQHGRLAGSTTQSCTSASTLGLATALLHQLLLRCQPDTAQQLLAQFPVVPALLHATETYMKSGDEEVVGEMVSLLATLCRTAHPWEEVSPSTFSSTLTLAVPSTKTSLLSGVVWCMVWGVRHMGAMGVEGGVNVAAVHLQALCGSLAIPHKEPNLALASAALVEALAPHAGLWIVLHQASYTQLTAATTRCIHTTKHLLCTPRFVQRELGGESGSRSGGATSAISDAAATITPATTAALNKMLNVLCACLSAIQSLGPDLTDLLCGPGSDVGAWTLFFHPSFRTVSAHDPSAQPSLASLTAVLELYDSHASKESRGVSPCRSGAPEIGLSLQVLALCAEKALLLLLTQATLALMSPDTAPRDAQRIRQNMADDMNSFFHHSLGRRPPASPLPIAMAGASTAGGNTHISLDYLRLAQQLVTRLCVTK</sequence>
<keyword evidence="2" id="KW-1185">Reference proteome</keyword>
<proteinExistence type="predicted"/>
<organism evidence="1 2">
    <name type="scientific">Portunus trituberculatus</name>
    <name type="common">Swimming crab</name>
    <name type="synonym">Neptunus trituberculatus</name>
    <dbReference type="NCBI Taxonomy" id="210409"/>
    <lineage>
        <taxon>Eukaryota</taxon>
        <taxon>Metazoa</taxon>
        <taxon>Ecdysozoa</taxon>
        <taxon>Arthropoda</taxon>
        <taxon>Crustacea</taxon>
        <taxon>Multicrustacea</taxon>
        <taxon>Malacostraca</taxon>
        <taxon>Eumalacostraca</taxon>
        <taxon>Eucarida</taxon>
        <taxon>Decapoda</taxon>
        <taxon>Pleocyemata</taxon>
        <taxon>Brachyura</taxon>
        <taxon>Eubrachyura</taxon>
        <taxon>Portunoidea</taxon>
        <taxon>Portunidae</taxon>
        <taxon>Portuninae</taxon>
        <taxon>Portunus</taxon>
    </lineage>
</organism>
<gene>
    <name evidence="1" type="primary">nup188</name>
    <name evidence="1" type="ORF">E2C01_021700</name>
</gene>
<dbReference type="Proteomes" id="UP000324222">
    <property type="component" value="Unassembled WGS sequence"/>
</dbReference>
<dbReference type="PANTHER" id="PTHR31431:SF1">
    <property type="entry name" value="NUCLEOPORIN NUP188"/>
    <property type="match status" value="1"/>
</dbReference>
<dbReference type="GO" id="GO:0006405">
    <property type="term" value="P:RNA export from nucleus"/>
    <property type="evidence" value="ECO:0007669"/>
    <property type="project" value="TreeGrafter"/>
</dbReference>
<dbReference type="GO" id="GO:0017056">
    <property type="term" value="F:structural constituent of nuclear pore"/>
    <property type="evidence" value="ECO:0007669"/>
    <property type="project" value="InterPro"/>
</dbReference>
<dbReference type="GO" id="GO:0044611">
    <property type="term" value="C:nuclear pore inner ring"/>
    <property type="evidence" value="ECO:0007669"/>
    <property type="project" value="TreeGrafter"/>
</dbReference>
<comment type="caution">
    <text evidence="1">The sequence shown here is derived from an EMBL/GenBank/DDBJ whole genome shotgun (WGS) entry which is preliminary data.</text>
</comment>
<dbReference type="EMBL" id="VSRR010001923">
    <property type="protein sequence ID" value="MPC28492.1"/>
    <property type="molecule type" value="Genomic_DNA"/>
</dbReference>
<accession>A0A5B7E389</accession>
<dbReference type="GO" id="GO:0006606">
    <property type="term" value="P:protein import into nucleus"/>
    <property type="evidence" value="ECO:0007669"/>
    <property type="project" value="TreeGrafter"/>
</dbReference>
<dbReference type="InterPro" id="IPR044840">
    <property type="entry name" value="Nup188"/>
</dbReference>
<dbReference type="InterPro" id="IPR016024">
    <property type="entry name" value="ARM-type_fold"/>
</dbReference>
<protein>
    <submittedName>
        <fullName evidence="1">Nucleoporin NUP188</fullName>
    </submittedName>
</protein>
<evidence type="ECO:0000313" key="2">
    <source>
        <dbReference type="Proteomes" id="UP000324222"/>
    </source>
</evidence>
<evidence type="ECO:0000313" key="1">
    <source>
        <dbReference type="EMBL" id="MPC28492.1"/>
    </source>
</evidence>